<sequence>MATQVSNPSIQANPAAAIARRLGFAVGLLLAAMAAAGFGLGIITPPRSGAWCTANCTAYPYIDAGRFFPRDYWWMLPGITLAPLFMTLAACMHFCIPLVRRLWTLLAICCATAATTLIALDYFVQVLVVQPSLTHHEHDGIAILTQYNPHGLFLVLEDLGYLLLAKTMLLAAIALPAGGKHASGLRWTLGIAGGLALASFPVFAVLFGADMALPFELAVITIVWIGLVPSGILAALWIRYVEKVSIGRRALQPCSDSQPSPGA</sequence>
<proteinExistence type="predicted"/>
<organism evidence="2 3">
    <name type="scientific">Occallatibacter riparius</name>
    <dbReference type="NCBI Taxonomy" id="1002689"/>
    <lineage>
        <taxon>Bacteria</taxon>
        <taxon>Pseudomonadati</taxon>
        <taxon>Acidobacteriota</taxon>
        <taxon>Terriglobia</taxon>
        <taxon>Terriglobales</taxon>
        <taxon>Acidobacteriaceae</taxon>
        <taxon>Occallatibacter</taxon>
    </lineage>
</organism>
<feature type="transmembrane region" description="Helical" evidence="1">
    <location>
        <begin position="159"/>
        <end position="177"/>
    </location>
</feature>
<feature type="transmembrane region" description="Helical" evidence="1">
    <location>
        <begin position="189"/>
        <end position="209"/>
    </location>
</feature>
<feature type="transmembrane region" description="Helical" evidence="1">
    <location>
        <begin position="102"/>
        <end position="124"/>
    </location>
</feature>
<dbReference type="AlphaFoldDB" id="A0A9J7BTW2"/>
<protein>
    <submittedName>
        <fullName evidence="2">Uncharacterized protein</fullName>
    </submittedName>
</protein>
<keyword evidence="1" id="KW-1133">Transmembrane helix</keyword>
<gene>
    <name evidence="2" type="ORF">MOP44_10380</name>
</gene>
<evidence type="ECO:0000313" key="2">
    <source>
        <dbReference type="EMBL" id="UWZ86331.1"/>
    </source>
</evidence>
<feature type="transmembrane region" description="Helical" evidence="1">
    <location>
        <begin position="22"/>
        <end position="43"/>
    </location>
</feature>
<dbReference type="Proteomes" id="UP001059380">
    <property type="component" value="Chromosome"/>
</dbReference>
<keyword evidence="1" id="KW-0812">Transmembrane</keyword>
<accession>A0A9J7BTW2</accession>
<feature type="transmembrane region" description="Helical" evidence="1">
    <location>
        <begin position="72"/>
        <end position="95"/>
    </location>
</feature>
<keyword evidence="3" id="KW-1185">Reference proteome</keyword>
<evidence type="ECO:0000313" key="3">
    <source>
        <dbReference type="Proteomes" id="UP001059380"/>
    </source>
</evidence>
<name>A0A9J7BTW2_9BACT</name>
<dbReference type="RefSeq" id="WP_260795971.1">
    <property type="nucleotide sequence ID" value="NZ_CP093313.1"/>
</dbReference>
<feature type="transmembrane region" description="Helical" evidence="1">
    <location>
        <begin position="215"/>
        <end position="238"/>
    </location>
</feature>
<evidence type="ECO:0000256" key="1">
    <source>
        <dbReference type="SAM" id="Phobius"/>
    </source>
</evidence>
<reference evidence="2" key="1">
    <citation type="submission" date="2021-04" db="EMBL/GenBank/DDBJ databases">
        <title>Phylogenetic analysis of Acidobacteriaceae.</title>
        <authorList>
            <person name="Qiu L."/>
            <person name="Zhang Q."/>
        </authorList>
    </citation>
    <scope>NUCLEOTIDE SEQUENCE</scope>
    <source>
        <strain evidence="2">DSM 25168</strain>
    </source>
</reference>
<dbReference type="KEGG" id="orp:MOP44_10380"/>
<dbReference type="EMBL" id="CP093313">
    <property type="protein sequence ID" value="UWZ86331.1"/>
    <property type="molecule type" value="Genomic_DNA"/>
</dbReference>
<keyword evidence="1" id="KW-0472">Membrane</keyword>